<organism evidence="8 9">
    <name type="scientific">Periplaneta americana</name>
    <name type="common">American cockroach</name>
    <name type="synonym">Blatta americana</name>
    <dbReference type="NCBI Taxonomy" id="6978"/>
    <lineage>
        <taxon>Eukaryota</taxon>
        <taxon>Metazoa</taxon>
        <taxon>Ecdysozoa</taxon>
        <taxon>Arthropoda</taxon>
        <taxon>Hexapoda</taxon>
        <taxon>Insecta</taxon>
        <taxon>Pterygota</taxon>
        <taxon>Neoptera</taxon>
        <taxon>Polyneoptera</taxon>
        <taxon>Dictyoptera</taxon>
        <taxon>Blattodea</taxon>
        <taxon>Blattoidea</taxon>
        <taxon>Blattidae</taxon>
        <taxon>Blattinae</taxon>
        <taxon>Periplaneta</taxon>
    </lineage>
</organism>
<feature type="domain" description="DM" evidence="7">
    <location>
        <begin position="33"/>
        <end position="80"/>
    </location>
</feature>
<evidence type="ECO:0000313" key="9">
    <source>
        <dbReference type="Proteomes" id="UP001148838"/>
    </source>
</evidence>
<keyword evidence="2 5" id="KW-0862">Zinc</keyword>
<keyword evidence="1 5" id="KW-0479">Metal-binding</keyword>
<protein>
    <recommendedName>
        <fullName evidence="7">DM domain-containing protein</fullName>
    </recommendedName>
</protein>
<sequence>MSENGGEPGQEGARPDVAATSSSSQSPRTPPNCARCRNHRLKIGLKGHKRYCKYRYCNCDKCCLTAERQRVMALQTALRRAQAQDEARLAGQVGGLSIENGVPVTQTSAPGEPPAPGTSAAAIVSRSMEGSCDSSSSSPCSTGGRALSSVTSAGGAALRARVNPPHTNSATPVGKSAVFTKT</sequence>
<name>A0ABQ8TFM5_PERAM</name>
<dbReference type="Proteomes" id="UP001148838">
    <property type="component" value="Unassembled WGS sequence"/>
</dbReference>
<dbReference type="InterPro" id="IPR036407">
    <property type="entry name" value="DM_DNA-bd_sf"/>
</dbReference>
<dbReference type="PANTHER" id="PTHR12322:SF100">
    <property type="entry name" value="PROTEIN DOUBLESEX"/>
    <property type="match status" value="1"/>
</dbReference>
<dbReference type="PROSITE" id="PS50809">
    <property type="entry name" value="DM_2"/>
    <property type="match status" value="1"/>
</dbReference>
<evidence type="ECO:0000256" key="5">
    <source>
        <dbReference type="PROSITE-ProRule" id="PRU00070"/>
    </source>
</evidence>
<feature type="region of interest" description="Disordered" evidence="6">
    <location>
        <begin position="1"/>
        <end position="33"/>
    </location>
</feature>
<keyword evidence="3 5" id="KW-0238">DNA-binding</keyword>
<keyword evidence="9" id="KW-1185">Reference proteome</keyword>
<feature type="compositionally biased region" description="Low complexity" evidence="6">
    <location>
        <begin position="125"/>
        <end position="141"/>
    </location>
</feature>
<reference evidence="8 9" key="1">
    <citation type="journal article" date="2022" name="Allergy">
        <title>Genome assembly and annotation of Periplaneta americana reveal a comprehensive cockroach allergen profile.</title>
        <authorList>
            <person name="Wang L."/>
            <person name="Xiong Q."/>
            <person name="Saelim N."/>
            <person name="Wang L."/>
            <person name="Nong W."/>
            <person name="Wan A.T."/>
            <person name="Shi M."/>
            <person name="Liu X."/>
            <person name="Cao Q."/>
            <person name="Hui J.H.L."/>
            <person name="Sookrung N."/>
            <person name="Leung T.F."/>
            <person name="Tungtrongchitr A."/>
            <person name="Tsui S.K.W."/>
        </authorList>
    </citation>
    <scope>NUCLEOTIDE SEQUENCE [LARGE SCALE GENOMIC DNA]</scope>
    <source>
        <strain evidence="8">PWHHKU_190912</strain>
    </source>
</reference>
<evidence type="ECO:0000313" key="8">
    <source>
        <dbReference type="EMBL" id="KAJ4444936.1"/>
    </source>
</evidence>
<dbReference type="Gene3D" id="4.10.1040.10">
    <property type="entry name" value="DM DNA-binding domain"/>
    <property type="match status" value="1"/>
</dbReference>
<proteinExistence type="predicted"/>
<keyword evidence="4 5" id="KW-0539">Nucleus</keyword>
<evidence type="ECO:0000256" key="6">
    <source>
        <dbReference type="SAM" id="MobiDB-lite"/>
    </source>
</evidence>
<evidence type="ECO:0000259" key="7">
    <source>
        <dbReference type="PROSITE" id="PS50809"/>
    </source>
</evidence>
<dbReference type="SMART" id="SM00301">
    <property type="entry name" value="DM"/>
    <property type="match status" value="1"/>
</dbReference>
<gene>
    <name evidence="8" type="ORF">ANN_06735</name>
</gene>
<evidence type="ECO:0000256" key="2">
    <source>
        <dbReference type="ARBA" id="ARBA00022833"/>
    </source>
</evidence>
<dbReference type="InterPro" id="IPR001275">
    <property type="entry name" value="DM_DNA-bd"/>
</dbReference>
<dbReference type="InterPro" id="IPR026607">
    <property type="entry name" value="DMRT"/>
</dbReference>
<dbReference type="Pfam" id="PF00751">
    <property type="entry name" value="DM"/>
    <property type="match status" value="1"/>
</dbReference>
<comment type="caution">
    <text evidence="8">The sequence shown here is derived from an EMBL/GenBank/DDBJ whole genome shotgun (WGS) entry which is preliminary data.</text>
</comment>
<evidence type="ECO:0000256" key="4">
    <source>
        <dbReference type="ARBA" id="ARBA00023242"/>
    </source>
</evidence>
<comment type="subcellular location">
    <subcellularLocation>
        <location evidence="5">Nucleus</location>
    </subcellularLocation>
</comment>
<feature type="DNA-binding region" description="DM" evidence="5">
    <location>
        <begin position="33"/>
        <end position="80"/>
    </location>
</feature>
<feature type="region of interest" description="Disordered" evidence="6">
    <location>
        <begin position="106"/>
        <end position="182"/>
    </location>
</feature>
<dbReference type="EMBL" id="JAJSOF020000011">
    <property type="protein sequence ID" value="KAJ4444936.1"/>
    <property type="molecule type" value="Genomic_DNA"/>
</dbReference>
<evidence type="ECO:0000256" key="3">
    <source>
        <dbReference type="ARBA" id="ARBA00023125"/>
    </source>
</evidence>
<accession>A0ABQ8TFM5</accession>
<dbReference type="PANTHER" id="PTHR12322">
    <property type="entry name" value="DOUBLESEX AND MAB-3 RELATED TRANSCRIPTION FACTOR DMRT"/>
    <property type="match status" value="1"/>
</dbReference>
<dbReference type="SUPFAM" id="SSF82927">
    <property type="entry name" value="Cysteine-rich DNA binding domain, (DM domain)"/>
    <property type="match status" value="1"/>
</dbReference>
<evidence type="ECO:0000256" key="1">
    <source>
        <dbReference type="ARBA" id="ARBA00022723"/>
    </source>
</evidence>
<dbReference type="PROSITE" id="PS40000">
    <property type="entry name" value="DM_1"/>
    <property type="match status" value="1"/>
</dbReference>